<keyword evidence="5" id="KW-0375">Hydrogen ion transport</keyword>
<name>A0A0G4LF22_VERLO</name>
<sequence length="225" mass="23630">MLSRQVLRAFRASAPVARPLAARRTYAAAASSSEIVTPPISVFGIDGTYATALYTAAVKTSSIDPTAKALTQLQAILKKDEKLVAILDAPTLSADDKSAIVAELKKQAGGANDTVSNFLAALAENNRLGILPGVCEKFAELIAAAKGEVELIVTSAQQLDSKTLNRLETAVAKSPYVGQGKKLKVTNQVNPEIVGGLIVEVGDRTIDLSVSSKIAKMNKLLTDNL</sequence>
<dbReference type="InterPro" id="IPR020781">
    <property type="entry name" value="ATPase_OSCP/d_CS"/>
</dbReference>
<evidence type="ECO:0000256" key="2">
    <source>
        <dbReference type="ARBA" id="ARBA00007046"/>
    </source>
</evidence>
<evidence type="ECO:0000313" key="11">
    <source>
        <dbReference type="Proteomes" id="UP000044602"/>
    </source>
</evidence>
<evidence type="ECO:0000256" key="6">
    <source>
        <dbReference type="ARBA" id="ARBA00023065"/>
    </source>
</evidence>
<reference evidence="11" key="2">
    <citation type="submission" date="2015-05" db="EMBL/GenBank/DDBJ databases">
        <authorList>
            <person name="Fogelqvist Johan"/>
        </authorList>
    </citation>
    <scope>NUCLEOTIDE SEQUENCE [LARGE SCALE GENOMIC DNA]</scope>
</reference>
<dbReference type="NCBIfam" id="TIGR01145">
    <property type="entry name" value="ATP_synt_delta"/>
    <property type="match status" value="1"/>
</dbReference>
<dbReference type="GO" id="GO:0046933">
    <property type="term" value="F:proton-transporting ATP synthase activity, rotational mechanism"/>
    <property type="evidence" value="ECO:0007669"/>
    <property type="project" value="InterPro"/>
</dbReference>
<evidence type="ECO:0000256" key="8">
    <source>
        <dbReference type="ARBA" id="ARBA00023310"/>
    </source>
</evidence>
<comment type="similarity">
    <text evidence="2">Belongs to the ATPase delta chain family.</text>
</comment>
<dbReference type="EMBL" id="CVQH01011780">
    <property type="protein sequence ID" value="CRK20648.1"/>
    <property type="molecule type" value="Genomic_DNA"/>
</dbReference>
<keyword evidence="6" id="KW-0406">Ion transport</keyword>
<dbReference type="SUPFAM" id="SSF47928">
    <property type="entry name" value="N-terminal domain of the delta subunit of the F1F0-ATP synthase"/>
    <property type="match status" value="1"/>
</dbReference>
<dbReference type="EMBL" id="JAEMWZ010000097">
    <property type="protein sequence ID" value="KAG7136792.1"/>
    <property type="molecule type" value="Genomic_DNA"/>
</dbReference>
<evidence type="ECO:0000256" key="3">
    <source>
        <dbReference type="ARBA" id="ARBA00014723"/>
    </source>
</evidence>
<dbReference type="PROSITE" id="PS00389">
    <property type="entry name" value="ATPASE_DELTA"/>
    <property type="match status" value="1"/>
</dbReference>
<organism evidence="9 11">
    <name type="scientific">Verticillium longisporum</name>
    <name type="common">Verticillium dahliae var. longisporum</name>
    <dbReference type="NCBI Taxonomy" id="100787"/>
    <lineage>
        <taxon>Eukaryota</taxon>
        <taxon>Fungi</taxon>
        <taxon>Dikarya</taxon>
        <taxon>Ascomycota</taxon>
        <taxon>Pezizomycotina</taxon>
        <taxon>Sordariomycetes</taxon>
        <taxon>Hypocreomycetidae</taxon>
        <taxon>Glomerellales</taxon>
        <taxon>Plectosphaerellaceae</taxon>
        <taxon>Verticillium</taxon>
    </lineage>
</organism>
<dbReference type="PRINTS" id="PR00125">
    <property type="entry name" value="ATPASEDELTA"/>
</dbReference>
<dbReference type="PANTHER" id="PTHR11910">
    <property type="entry name" value="ATP SYNTHASE DELTA CHAIN"/>
    <property type="match status" value="1"/>
</dbReference>
<dbReference type="OrthoDB" id="1262810at2759"/>
<dbReference type="Gene3D" id="1.10.520.20">
    <property type="entry name" value="N-terminal domain of the delta subunit of the F1F0-ATP synthase"/>
    <property type="match status" value="1"/>
</dbReference>
<evidence type="ECO:0000256" key="1">
    <source>
        <dbReference type="ARBA" id="ARBA00004370"/>
    </source>
</evidence>
<dbReference type="HAMAP" id="MF_01416">
    <property type="entry name" value="ATP_synth_delta_bact"/>
    <property type="match status" value="1"/>
</dbReference>
<dbReference type="Proteomes" id="UP000689129">
    <property type="component" value="Unassembled WGS sequence"/>
</dbReference>
<gene>
    <name evidence="9" type="ORF">BN1708_012913</name>
    <name evidence="10" type="ORF">HYQ45_005728</name>
</gene>
<protein>
    <recommendedName>
        <fullName evidence="3">ATP synthase subunit 5, mitochondrial</fullName>
    </recommendedName>
</protein>
<proteinExistence type="inferred from homology"/>
<dbReference type="InterPro" id="IPR000711">
    <property type="entry name" value="ATPase_OSCP/dsu"/>
</dbReference>
<keyword evidence="7" id="KW-0472">Membrane</keyword>
<evidence type="ECO:0000256" key="5">
    <source>
        <dbReference type="ARBA" id="ARBA00022781"/>
    </source>
</evidence>
<accession>A0A0G4LF22</accession>
<evidence type="ECO:0000256" key="4">
    <source>
        <dbReference type="ARBA" id="ARBA00022448"/>
    </source>
</evidence>
<dbReference type="STRING" id="100787.A0A0G4LF22"/>
<dbReference type="Proteomes" id="UP000044602">
    <property type="component" value="Unassembled WGS sequence"/>
</dbReference>
<reference evidence="9" key="1">
    <citation type="submission" date="2015-05" db="EMBL/GenBank/DDBJ databases">
        <authorList>
            <person name="Wang D.B."/>
            <person name="Wang M."/>
        </authorList>
    </citation>
    <scope>NUCLEOTIDE SEQUENCE [LARGE SCALE GENOMIC DNA]</scope>
    <source>
        <strain evidence="9">VL1</strain>
    </source>
</reference>
<evidence type="ECO:0000313" key="9">
    <source>
        <dbReference type="EMBL" id="CRK20648.1"/>
    </source>
</evidence>
<keyword evidence="11" id="KW-1185">Reference proteome</keyword>
<evidence type="ECO:0000256" key="7">
    <source>
        <dbReference type="ARBA" id="ARBA00023136"/>
    </source>
</evidence>
<dbReference type="SMR" id="A0A0G4LF22"/>
<dbReference type="Pfam" id="PF00213">
    <property type="entry name" value="OSCP"/>
    <property type="match status" value="1"/>
</dbReference>
<keyword evidence="4" id="KW-0813">Transport</keyword>
<dbReference type="AlphaFoldDB" id="A0A0G4LF22"/>
<evidence type="ECO:0000313" key="10">
    <source>
        <dbReference type="EMBL" id="KAG7136792.1"/>
    </source>
</evidence>
<reference evidence="10" key="3">
    <citation type="journal article" date="2021" name="Mol. Plant Pathol.">
        <title>A 20-kb lineage-specific genomic region tames virulence in pathogenic amphidiploid Verticillium longisporum.</title>
        <authorList>
            <person name="Harting R."/>
            <person name="Starke J."/>
            <person name="Kusch H."/>
            <person name="Poggeler S."/>
            <person name="Maurus I."/>
            <person name="Schluter R."/>
            <person name="Landesfeind M."/>
            <person name="Bulla I."/>
            <person name="Nowrousian M."/>
            <person name="de Jonge R."/>
            <person name="Stahlhut G."/>
            <person name="Hoff K.J."/>
            <person name="Asshauer K.P."/>
            <person name="Thurmer A."/>
            <person name="Stanke M."/>
            <person name="Daniel R."/>
            <person name="Morgenstern B."/>
            <person name="Thomma B.P.H.J."/>
            <person name="Kronstad J.W."/>
            <person name="Braus-Stromeyer S.A."/>
            <person name="Braus G.H."/>
        </authorList>
    </citation>
    <scope>NUCLEOTIDE SEQUENCE</scope>
    <source>
        <strain evidence="10">Vl32</strain>
    </source>
</reference>
<dbReference type="InterPro" id="IPR026015">
    <property type="entry name" value="ATP_synth_OSCP/delta_N_sf"/>
</dbReference>
<keyword evidence="8" id="KW-0066">ATP synthesis</keyword>
<dbReference type="GO" id="GO:0016020">
    <property type="term" value="C:membrane"/>
    <property type="evidence" value="ECO:0007669"/>
    <property type="project" value="UniProtKB-SubCell"/>
</dbReference>
<comment type="subcellular location">
    <subcellularLocation>
        <location evidence="1">Membrane</location>
    </subcellularLocation>
</comment>